<dbReference type="InterPro" id="IPR016032">
    <property type="entry name" value="Sig_transdc_resp-reg_C-effctor"/>
</dbReference>
<evidence type="ECO:0000313" key="5">
    <source>
        <dbReference type="EMBL" id="XCH24506.1"/>
    </source>
</evidence>
<dbReference type="PROSITE" id="PS50043">
    <property type="entry name" value="HTH_LUXR_2"/>
    <property type="match status" value="1"/>
</dbReference>
<dbReference type="SMART" id="SM00421">
    <property type="entry name" value="HTH_LUXR"/>
    <property type="match status" value="1"/>
</dbReference>
<gene>
    <name evidence="5" type="ORF">ABV298_30120</name>
</gene>
<dbReference type="InterPro" id="IPR000792">
    <property type="entry name" value="Tscrpt_reg_LuxR_C"/>
</dbReference>
<accession>A0AAU8FIV2</accession>
<evidence type="ECO:0000256" key="3">
    <source>
        <dbReference type="ARBA" id="ARBA00023163"/>
    </source>
</evidence>
<dbReference type="Pfam" id="PF00196">
    <property type="entry name" value="GerE"/>
    <property type="match status" value="1"/>
</dbReference>
<dbReference type="EMBL" id="CP159289">
    <property type="protein sequence ID" value="XCH24506.1"/>
    <property type="molecule type" value="Genomic_DNA"/>
</dbReference>
<dbReference type="GO" id="GO:0006355">
    <property type="term" value="P:regulation of DNA-templated transcription"/>
    <property type="evidence" value="ECO:0007669"/>
    <property type="project" value="InterPro"/>
</dbReference>
<dbReference type="Gene3D" id="1.10.10.10">
    <property type="entry name" value="Winged helix-like DNA-binding domain superfamily/Winged helix DNA-binding domain"/>
    <property type="match status" value="1"/>
</dbReference>
<dbReference type="PANTHER" id="PTHR44688">
    <property type="entry name" value="DNA-BINDING TRANSCRIPTIONAL ACTIVATOR DEVR_DOSR"/>
    <property type="match status" value="1"/>
</dbReference>
<sequence>MIFNSLTPRFNLPSPNDVPALAQLTSQERKILLMTLNDYSCKEIADSLNIAFETVKRHRKNIIRKLEVSGKTEFRRLLYLWTVQSWASVHRDTVNAF</sequence>
<dbReference type="GO" id="GO:0003677">
    <property type="term" value="F:DNA binding"/>
    <property type="evidence" value="ECO:0007669"/>
    <property type="project" value="UniProtKB-KW"/>
</dbReference>
<organism evidence="5">
    <name type="scientific">Dyadobacter sp. 676</name>
    <dbReference type="NCBI Taxonomy" id="3088362"/>
    <lineage>
        <taxon>Bacteria</taxon>
        <taxon>Pseudomonadati</taxon>
        <taxon>Bacteroidota</taxon>
        <taxon>Cytophagia</taxon>
        <taxon>Cytophagales</taxon>
        <taxon>Spirosomataceae</taxon>
        <taxon>Dyadobacter</taxon>
    </lineage>
</organism>
<dbReference type="PANTHER" id="PTHR44688:SF16">
    <property type="entry name" value="DNA-BINDING TRANSCRIPTIONAL ACTIVATOR DEVR_DOSR"/>
    <property type="match status" value="1"/>
</dbReference>
<evidence type="ECO:0000256" key="1">
    <source>
        <dbReference type="ARBA" id="ARBA00023015"/>
    </source>
</evidence>
<name>A0AAU8FIV2_9BACT</name>
<dbReference type="RefSeq" id="WP_353719823.1">
    <property type="nucleotide sequence ID" value="NZ_CP159289.1"/>
</dbReference>
<feature type="domain" description="HTH luxR-type" evidence="4">
    <location>
        <begin position="17"/>
        <end position="86"/>
    </location>
</feature>
<dbReference type="PRINTS" id="PR00038">
    <property type="entry name" value="HTHLUXR"/>
</dbReference>
<dbReference type="InterPro" id="IPR036388">
    <property type="entry name" value="WH-like_DNA-bd_sf"/>
</dbReference>
<dbReference type="SUPFAM" id="SSF46894">
    <property type="entry name" value="C-terminal effector domain of the bipartite response regulators"/>
    <property type="match status" value="1"/>
</dbReference>
<reference evidence="5" key="1">
    <citation type="submission" date="2024-06" db="EMBL/GenBank/DDBJ databases">
        <title>Sequencing and assembly of the genome of Dyadobacter sp. strain 676, a symbiont of Cyamopsis tetragonoloba.</title>
        <authorList>
            <person name="Guro P."/>
            <person name="Sazanova A."/>
            <person name="Kuznetsova I."/>
            <person name="Belimov A."/>
            <person name="Safronova V."/>
        </authorList>
    </citation>
    <scope>NUCLEOTIDE SEQUENCE</scope>
    <source>
        <strain evidence="5">676</strain>
    </source>
</reference>
<keyword evidence="2" id="KW-0238">DNA-binding</keyword>
<keyword evidence="3" id="KW-0804">Transcription</keyword>
<evidence type="ECO:0000259" key="4">
    <source>
        <dbReference type="PROSITE" id="PS50043"/>
    </source>
</evidence>
<dbReference type="CDD" id="cd06170">
    <property type="entry name" value="LuxR_C_like"/>
    <property type="match status" value="1"/>
</dbReference>
<dbReference type="AlphaFoldDB" id="A0AAU8FIV2"/>
<protein>
    <submittedName>
        <fullName evidence="5">Helix-turn-helix transcriptional regulator</fullName>
    </submittedName>
</protein>
<evidence type="ECO:0000256" key="2">
    <source>
        <dbReference type="ARBA" id="ARBA00023125"/>
    </source>
</evidence>
<proteinExistence type="predicted"/>
<keyword evidence="1" id="KW-0805">Transcription regulation</keyword>